<dbReference type="KEGG" id="bja:bsl3687"/>
<evidence type="ECO:0000313" key="1">
    <source>
        <dbReference type="EMBL" id="BAC48952.1"/>
    </source>
</evidence>
<dbReference type="Proteomes" id="UP000002526">
    <property type="component" value="Chromosome"/>
</dbReference>
<dbReference type="PATRIC" id="fig|224911.5.peg.3674"/>
<keyword evidence="2" id="KW-1185">Reference proteome</keyword>
<dbReference type="EnsemblBacteria" id="BAC48952">
    <property type="protein sequence ID" value="BAC48952"/>
    <property type="gene ID" value="BAC48952"/>
</dbReference>
<dbReference type="OrthoDB" id="9969634at2"/>
<dbReference type="InParanoid" id="Q89NZ6"/>
<dbReference type="EMBL" id="BA000040">
    <property type="protein sequence ID" value="BAC48952.1"/>
    <property type="molecule type" value="Genomic_DNA"/>
</dbReference>
<organism evidence="1 2">
    <name type="scientific">Bradyrhizobium diazoefficiens (strain JCM 10833 / BCRC 13528 / IAM 13628 / NBRC 14792 / USDA 110)</name>
    <dbReference type="NCBI Taxonomy" id="224911"/>
    <lineage>
        <taxon>Bacteria</taxon>
        <taxon>Pseudomonadati</taxon>
        <taxon>Pseudomonadota</taxon>
        <taxon>Alphaproteobacteria</taxon>
        <taxon>Hyphomicrobiales</taxon>
        <taxon>Nitrobacteraceae</taxon>
        <taxon>Bradyrhizobium</taxon>
    </lineage>
</organism>
<protein>
    <submittedName>
        <fullName evidence="1">Bsl3687 protein</fullName>
    </submittedName>
</protein>
<name>Q89NZ6_BRADU</name>
<sequence length="72" mass="8448">MRFLDSVGERMRTACRRNLLLNPLNLEFCSTSKLTVQKVPRLSGRYLLNDEQPLLQHFDKDFRIDTHALDSI</sequence>
<gene>
    <name evidence="1" type="ordered locus">bsl3687</name>
</gene>
<dbReference type="AlphaFoldDB" id="Q89NZ6"/>
<evidence type="ECO:0000313" key="2">
    <source>
        <dbReference type="Proteomes" id="UP000002526"/>
    </source>
</evidence>
<dbReference type="HOGENOM" id="CLU_2714366_0_0_5"/>
<accession>Q89NZ6</accession>
<dbReference type="eggNOG" id="ENOG5031C5K">
    <property type="taxonomic scope" value="Bacteria"/>
</dbReference>
<reference evidence="2" key="1">
    <citation type="journal article" date="2002" name="DNA Res.">
        <title>Complete genomic sequence of nitrogen-fixing symbiotic bacterium Bradyrhizobium japonicum USDA110.</title>
        <authorList>
            <person name="Kaneko T."/>
            <person name="Nakamura Y."/>
            <person name="Sato S."/>
            <person name="Minamisawa K."/>
            <person name="Uchiumi T."/>
            <person name="Sasamoto S."/>
            <person name="Watanabe A."/>
            <person name="Idesawa K."/>
            <person name="Iriguchi M."/>
            <person name="Kawashima K."/>
            <person name="Kohara M."/>
            <person name="Matsumoto M."/>
            <person name="Shimpo S."/>
            <person name="Tsuruoka H."/>
            <person name="Wada T."/>
            <person name="Yamada M."/>
            <person name="Tabata S."/>
        </authorList>
    </citation>
    <scope>NUCLEOTIDE SEQUENCE [LARGE SCALE GENOMIC DNA]</scope>
    <source>
        <strain evidence="2">JCM 10833 / BCRC 13528 / IAM 13628 / NBRC 14792 / USDA 110</strain>
    </source>
</reference>
<proteinExistence type="predicted"/>